<protein>
    <recommendedName>
        <fullName evidence="3">DUF6603 domain-containing protein</fullName>
    </recommendedName>
</protein>
<organism evidence="4 5">
    <name type="scientific">Parachaetomium inaequale</name>
    <dbReference type="NCBI Taxonomy" id="2588326"/>
    <lineage>
        <taxon>Eukaryota</taxon>
        <taxon>Fungi</taxon>
        <taxon>Dikarya</taxon>
        <taxon>Ascomycota</taxon>
        <taxon>Pezizomycotina</taxon>
        <taxon>Sordariomycetes</taxon>
        <taxon>Sordariomycetidae</taxon>
        <taxon>Sordariales</taxon>
        <taxon>Chaetomiaceae</taxon>
        <taxon>Parachaetomium</taxon>
    </lineage>
</organism>
<evidence type="ECO:0000256" key="2">
    <source>
        <dbReference type="SAM" id="MobiDB-lite"/>
    </source>
</evidence>
<evidence type="ECO:0000259" key="3">
    <source>
        <dbReference type="Pfam" id="PF20248"/>
    </source>
</evidence>
<feature type="region of interest" description="Disordered" evidence="2">
    <location>
        <begin position="1531"/>
        <end position="1576"/>
    </location>
</feature>
<feature type="region of interest" description="Disordered" evidence="2">
    <location>
        <begin position="2126"/>
        <end position="2153"/>
    </location>
</feature>
<dbReference type="Pfam" id="PF20248">
    <property type="entry name" value="DUF6603"/>
    <property type="match status" value="1"/>
</dbReference>
<evidence type="ECO:0000256" key="1">
    <source>
        <dbReference type="ARBA" id="ARBA00022581"/>
    </source>
</evidence>
<reference evidence="5" key="1">
    <citation type="journal article" date="2023" name="Mol. Phylogenet. Evol.">
        <title>Genome-scale phylogeny and comparative genomics of the fungal order Sordariales.</title>
        <authorList>
            <person name="Hensen N."/>
            <person name="Bonometti L."/>
            <person name="Westerberg I."/>
            <person name="Brannstrom I.O."/>
            <person name="Guillou S."/>
            <person name="Cros-Aarteil S."/>
            <person name="Calhoun S."/>
            <person name="Haridas S."/>
            <person name="Kuo A."/>
            <person name="Mondo S."/>
            <person name="Pangilinan J."/>
            <person name="Riley R."/>
            <person name="LaButti K."/>
            <person name="Andreopoulos B."/>
            <person name="Lipzen A."/>
            <person name="Chen C."/>
            <person name="Yan M."/>
            <person name="Daum C."/>
            <person name="Ng V."/>
            <person name="Clum A."/>
            <person name="Steindorff A."/>
            <person name="Ohm R.A."/>
            <person name="Martin F."/>
            <person name="Silar P."/>
            <person name="Natvig D.O."/>
            <person name="Lalanne C."/>
            <person name="Gautier V."/>
            <person name="Ament-Velasquez S.L."/>
            <person name="Kruys A."/>
            <person name="Hutchinson M.I."/>
            <person name="Powell A.J."/>
            <person name="Barry K."/>
            <person name="Miller A.N."/>
            <person name="Grigoriev I.V."/>
            <person name="Debuchy R."/>
            <person name="Gladieux P."/>
            <person name="Hiltunen Thoren M."/>
            <person name="Johannesson H."/>
        </authorList>
    </citation>
    <scope>NUCLEOTIDE SEQUENCE [LARGE SCALE GENOMIC DNA]</scope>
    <source>
        <strain evidence="5">CBS 284.82</strain>
    </source>
</reference>
<evidence type="ECO:0000313" key="4">
    <source>
        <dbReference type="EMBL" id="KAK4040195.1"/>
    </source>
</evidence>
<dbReference type="PANTHER" id="PTHR13037">
    <property type="entry name" value="FORMIN"/>
    <property type="match status" value="1"/>
</dbReference>
<dbReference type="SUPFAM" id="SSF56281">
    <property type="entry name" value="Metallo-hydrolase/oxidoreductase"/>
    <property type="match status" value="1"/>
</dbReference>
<accession>A0AAN6PKL6</accession>
<name>A0AAN6PKL6_9PEZI</name>
<keyword evidence="5" id="KW-1185">Reference proteome</keyword>
<feature type="compositionally biased region" description="Polar residues" evidence="2">
    <location>
        <begin position="2083"/>
        <end position="2106"/>
    </location>
</feature>
<dbReference type="Gene3D" id="3.60.15.10">
    <property type="entry name" value="Ribonuclease Z/Hydroxyacylglutathione hydrolase-like"/>
    <property type="match status" value="2"/>
</dbReference>
<evidence type="ECO:0000313" key="5">
    <source>
        <dbReference type="Proteomes" id="UP001303115"/>
    </source>
</evidence>
<dbReference type="PANTHER" id="PTHR13037:SF24">
    <property type="entry name" value="POLYCOMB PROTEIN PCL-RELATED"/>
    <property type="match status" value="1"/>
</dbReference>
<keyword evidence="1" id="KW-0945">Host-virus interaction</keyword>
<feature type="compositionally biased region" description="Polar residues" evidence="2">
    <location>
        <begin position="2126"/>
        <end position="2141"/>
    </location>
</feature>
<dbReference type="InterPro" id="IPR046538">
    <property type="entry name" value="DUF6603"/>
</dbReference>
<dbReference type="InterPro" id="IPR036866">
    <property type="entry name" value="RibonucZ/Hydroxyglut_hydro"/>
</dbReference>
<dbReference type="EMBL" id="MU854382">
    <property type="protein sequence ID" value="KAK4040195.1"/>
    <property type="molecule type" value="Genomic_DNA"/>
</dbReference>
<proteinExistence type="predicted"/>
<gene>
    <name evidence="4" type="ORF">C8A01DRAFT_35797</name>
</gene>
<dbReference type="Proteomes" id="UP001303115">
    <property type="component" value="Unassembled WGS sequence"/>
</dbReference>
<comment type="caution">
    <text evidence="4">The sequence shown here is derived from an EMBL/GenBank/DDBJ whole genome shotgun (WGS) entry which is preliminary data.</text>
</comment>
<sequence>MGDAVYGVESFHINVQAGDSAAHLLVQFSGTTPAGNPVGDKPYVLSAVLIDGGDNAHEGPDRVWRFIQALRDRYDFKSPPLSLNPEGLAKFDSVVITHWDKDHYDGLAKVLCLDARNTVTHNPDIKQASIQISFFKYGDPPNKGRDHPLTTVYAPVWDRIPGANAKQTTRGAPTGRWGKSTIGSNPQEYLQVKFWATQRPNGIASLNQIARLDYTDLLGMEFFRQQKLVATAGLTSPAALLDQHRLSFPASPWPEAPGMYCLGVAGGTLPPPPLPPLPPVPPMPPPVPPVPPVPPAPPVPSAPSTVIKSASGVGVVNEHDSATNASSISCAIIWPGTTGIDAMPPRVAHYFAGDAEYETEQLIVRWVGKKKVRNVKASHHGSATSFPRSMIDDWQPDNIVISAGSAHGHPRWELLIYLYYHAWLRSIKSSGLDHARLHPTCFPYWFGKDEERKYVIPVQKRGSNVYSRISTAAFDGDTVEEVAYRAALRLLFARLDRLMAFFHTNNVLDEYRAQANDWRVRVQFLAKVCCERFWPFLSPLTPEYYPNSKHSAQCVFSGPSSMANIMQKSVAFVWVRSLARSDHETAGSYGWDWRLIGSAAQGSSSSSSSSAVSSIQVMPLPALLQPGGPTAADSAVILQFRTDPERPGWLEEELNNPDEDSGGWVPVTDLRLSHRPLTPIHPLLASPADQPNPISPAPPIPPIPGTGYFYCSTRTAQPGPRATTLDGLLEGFVSRLHRAWLGVAAAPAGPGLEVAVLTTDELYLWLDAVFGIHNFAVQGSTSTVTHTCLDLTLVGCQLHLSSSAVPWVFGLPQAALPTIPPSTPSPVLYADDALILGLGRATVPASLTLQGVCDDLQLPIPAFLADVASTIALDLTPVGEPGHRNALWFTPGMDYRATLRLVFSIRGIDPLHGTDPINSRLFAALGLAVHSATIIVRKSATFTLIDPGIAAMDRSAQLVFSIEIALKTGGTVDPTIDATLVYNFSDGSMRVVVQCNSEDTLGTYVAWVEQTLGITTGVEDYLKVDWIPSPRRVSLDLAAGTHAVERFEIDFEVTAPWGHDVVFLFTFSWTPSQQQIVASLWPGPLPASWLPSGMLPNMIESFEEYNEFVPTLSGAGTSIRLLDLLPGNLSESDLGLPSAINPDVFALSLTLTRTVVAPGSETLAAEFYGLLGSNAPPSPPAAAVGSDPSDFPQIQLESLGLDLQYSVERSAGPSPSGSTFGLNLNFSIGIFPRASRPDYGVANLDGSVSYSRVDGKGSWSICAHLDQLKIGHLVSFFQSDSQDGVMDLVEHIEVQSLELNYDCGGPGGTGNHFLFDGTLLLGSMEFKLEFEHWTDHWSFSAHLLAPDDRETIGTVLAHLTPEVVLPSFIVNVNLLGDDTGIHLEVWKDQLEINGVKTDYIVFKTDITLGHFSLTFIQYNTKGWPGPKRVFRAALSGPMDISTVPVVEKLTQPFDEIYFLYVQDRSDTETPKNPAGVLRQELPLLNKKLEPQFMFKETHKPQADGDTIIDAGLRFTVVATINNQPTVVLDHKFGSTTPKPAPAPTPPPVPSTPSVSPHVAGEDPGAPPATAPGDSSMATFHKTVGPLTISNIGIQFKDGRLTILLDATFQLGPINLALLGFGLELNFSQPDANLLHPPGASGIISGLGFGFVQPPVTIAGLFERRPRADGSDFFLGGVVVTFEPYLFAAAGCYGILRDGSKTVALFCLLEGPLIELEFAEVTGICGGFGYNTNLRFPTVDSVASYPLIEHSRVAGSPLDTIEQLLDPVTGCITASEGSVWLAAGLDVDAFKLLSMKAVVAVEFTTSGNVGLGIFADVKASFPAPPPPDAAGGGQPPAAFAFVELGIVATADFGAGVMMVQAQLAPSSFILDPSCHLTGGFALGYWFGANQHAGDWVFTIGGYHPRFTAPPYYPNPPRLAISWSLDDSLSITGQAYFALTPKVAMGGGELRASLSLSPLYAYFDAYADFLINFSPFYFLGDAGIDVGVRFTIDLWICTIHINIDIGAQLYLEGPPVHGYVHVDFWVFGFDIHFGDEQARPDPVTLKDFYYLLKQAAAAAPPNPPPPELEADPPTPPDPDADTIDGAQQLSCTGGLITSPNQDQTTTQTEAWQVRAGPFQFSVTSPFASDTASVAGGESTQGSGQPIYGRPMQNPNPIASTTTITITRTNSAGGQDPVTGFRIQRTISQVPSSMWKQYTQTEDPLPPPNTPPSTNGNYIPALLDGTTEALLPHMLTTTLLAPKPYYPGPVTEPLAAFNAADASAQDVLDHIARAAPLEGASDKWDAQALGPGGEDQEWVDVPKFWGAGAPAGGVEVGDAVARWVEVMGWTVGDGGLVGDAPGGLVAGFEGWVMAVPGMTAANA</sequence>
<feature type="compositionally biased region" description="Pro residues" evidence="2">
    <location>
        <begin position="2058"/>
        <end position="2075"/>
    </location>
</feature>
<feature type="domain" description="DUF6603" evidence="3">
    <location>
        <begin position="1580"/>
        <end position="2121"/>
    </location>
</feature>
<feature type="region of interest" description="Disordered" evidence="2">
    <location>
        <begin position="2055"/>
        <end position="2106"/>
    </location>
</feature>
<feature type="compositionally biased region" description="Pro residues" evidence="2">
    <location>
        <begin position="1538"/>
        <end position="1550"/>
    </location>
</feature>